<reference evidence="3 4" key="1">
    <citation type="submission" date="2023-07" db="EMBL/GenBank/DDBJ databases">
        <title>Genomic Encyclopedia of Type Strains, Phase IV (KMG-IV): sequencing the most valuable type-strain genomes for metagenomic binning, comparative biology and taxonomic classification.</title>
        <authorList>
            <person name="Goeker M."/>
        </authorList>
    </citation>
    <scope>NUCLEOTIDE SEQUENCE [LARGE SCALE GENOMIC DNA]</scope>
    <source>
        <strain evidence="3 4">DSM 2457</strain>
    </source>
</reference>
<name>A0ABU0BHU8_9HYPH</name>
<dbReference type="RefSeq" id="WP_307022633.1">
    <property type="nucleotide sequence ID" value="NZ_JAUSUI010000010.1"/>
</dbReference>
<dbReference type="InterPro" id="IPR009492">
    <property type="entry name" value="TniQ"/>
</dbReference>
<evidence type="ECO:0000259" key="2">
    <source>
        <dbReference type="Pfam" id="PF06527"/>
    </source>
</evidence>
<proteinExistence type="predicted"/>
<gene>
    <name evidence="3" type="ORF">J2S75_004055</name>
</gene>
<evidence type="ECO:0000313" key="3">
    <source>
        <dbReference type="EMBL" id="MDQ0305005.1"/>
    </source>
</evidence>
<accession>A0ABU0BHU8</accession>
<protein>
    <recommendedName>
        <fullName evidence="2">TniQ domain-containing protein</fullName>
    </recommendedName>
</protein>
<evidence type="ECO:0000313" key="4">
    <source>
        <dbReference type="Proteomes" id="UP001224682"/>
    </source>
</evidence>
<dbReference type="Proteomes" id="UP001224682">
    <property type="component" value="Unassembled WGS sequence"/>
</dbReference>
<comment type="caution">
    <text evidence="3">The sequence shown here is derived from an EMBL/GenBank/DDBJ whole genome shotgun (WGS) entry which is preliminary data.</text>
</comment>
<organism evidence="3 4">
    <name type="scientific">Ancylobacter polymorphus</name>
    <dbReference type="NCBI Taxonomy" id="223390"/>
    <lineage>
        <taxon>Bacteria</taxon>
        <taxon>Pseudomonadati</taxon>
        <taxon>Pseudomonadota</taxon>
        <taxon>Alphaproteobacteria</taxon>
        <taxon>Hyphomicrobiales</taxon>
        <taxon>Xanthobacteraceae</taxon>
        <taxon>Ancylobacter</taxon>
    </lineage>
</organism>
<feature type="region of interest" description="Disordered" evidence="1">
    <location>
        <begin position="306"/>
        <end position="337"/>
    </location>
</feature>
<evidence type="ECO:0000256" key="1">
    <source>
        <dbReference type="SAM" id="MobiDB-lite"/>
    </source>
</evidence>
<feature type="domain" description="TniQ" evidence="2">
    <location>
        <begin position="10"/>
        <end position="130"/>
    </location>
</feature>
<sequence>MAGEGRAPLPVVPPPFRDERLSSWLERIADVYLVSLDDLRAHVGWSRPALQLEIDPVQTDMERIAAATNSSVERLFGMTFHDAPSRYRSLLRPDAREICPVCSRGMQRPPRLRTWSFAFSFYCDRHRQPLQSPDTRGASVLSDVGSASRGAAILSNWAKGGETAVVPVDAAISLLLAPHRKPSPPAPWELARLARSDQQAHAMELSRPCPRPVLGILVPEFNSAVPVYNQLLPRALPGLRDAPFAERYAIAIGLARLLKNPATAVAHILETTDEFGRKKVLALIDRWPAGIRNAVTRGDRRITTRGEGRGAATRVRLSRQRVRAPSGRDAWRDRADA</sequence>
<dbReference type="Pfam" id="PF06527">
    <property type="entry name" value="TniQ"/>
    <property type="match status" value="1"/>
</dbReference>
<keyword evidence="4" id="KW-1185">Reference proteome</keyword>
<dbReference type="EMBL" id="JAUSUI010000010">
    <property type="protein sequence ID" value="MDQ0305005.1"/>
    <property type="molecule type" value="Genomic_DNA"/>
</dbReference>